<dbReference type="AlphaFoldDB" id="A0A6A6DEG0"/>
<evidence type="ECO:0000313" key="1">
    <source>
        <dbReference type="EMBL" id="KAF2177874.1"/>
    </source>
</evidence>
<accession>A0A6A6DEG0</accession>
<gene>
    <name evidence="1" type="ORF">K469DRAFT_350111</name>
</gene>
<dbReference type="EMBL" id="ML994681">
    <property type="protein sequence ID" value="KAF2177874.1"/>
    <property type="molecule type" value="Genomic_DNA"/>
</dbReference>
<organism evidence="1 2">
    <name type="scientific">Zopfia rhizophila CBS 207.26</name>
    <dbReference type="NCBI Taxonomy" id="1314779"/>
    <lineage>
        <taxon>Eukaryota</taxon>
        <taxon>Fungi</taxon>
        <taxon>Dikarya</taxon>
        <taxon>Ascomycota</taxon>
        <taxon>Pezizomycotina</taxon>
        <taxon>Dothideomycetes</taxon>
        <taxon>Dothideomycetes incertae sedis</taxon>
        <taxon>Zopfiaceae</taxon>
        <taxon>Zopfia</taxon>
    </lineage>
</organism>
<keyword evidence="2" id="KW-1185">Reference proteome</keyword>
<reference evidence="1" key="1">
    <citation type="journal article" date="2020" name="Stud. Mycol.">
        <title>101 Dothideomycetes genomes: a test case for predicting lifestyles and emergence of pathogens.</title>
        <authorList>
            <person name="Haridas S."/>
            <person name="Albert R."/>
            <person name="Binder M."/>
            <person name="Bloem J."/>
            <person name="Labutti K."/>
            <person name="Salamov A."/>
            <person name="Andreopoulos B."/>
            <person name="Baker S."/>
            <person name="Barry K."/>
            <person name="Bills G."/>
            <person name="Bluhm B."/>
            <person name="Cannon C."/>
            <person name="Castanera R."/>
            <person name="Culley D."/>
            <person name="Daum C."/>
            <person name="Ezra D."/>
            <person name="Gonzalez J."/>
            <person name="Henrissat B."/>
            <person name="Kuo A."/>
            <person name="Liang C."/>
            <person name="Lipzen A."/>
            <person name="Lutzoni F."/>
            <person name="Magnuson J."/>
            <person name="Mondo S."/>
            <person name="Nolan M."/>
            <person name="Ohm R."/>
            <person name="Pangilinan J."/>
            <person name="Park H.-J."/>
            <person name="Ramirez L."/>
            <person name="Alfaro M."/>
            <person name="Sun H."/>
            <person name="Tritt A."/>
            <person name="Yoshinaga Y."/>
            <person name="Zwiers L.-H."/>
            <person name="Turgeon B."/>
            <person name="Goodwin S."/>
            <person name="Spatafora J."/>
            <person name="Crous P."/>
            <person name="Grigoriev I."/>
        </authorList>
    </citation>
    <scope>NUCLEOTIDE SEQUENCE</scope>
    <source>
        <strain evidence="1">CBS 207.26</strain>
    </source>
</reference>
<name>A0A6A6DEG0_9PEZI</name>
<proteinExistence type="predicted"/>
<dbReference type="Proteomes" id="UP000800200">
    <property type="component" value="Unassembled WGS sequence"/>
</dbReference>
<sequence length="68" mass="7542">MSTLPPNATRRTRPIPHGYNVVFRAIFEQKARGTKVAAFSCVPKRKPDLQNVSVMGSIPECIISSRQS</sequence>
<protein>
    <submittedName>
        <fullName evidence="1">Uncharacterized protein</fullName>
    </submittedName>
</protein>
<evidence type="ECO:0000313" key="2">
    <source>
        <dbReference type="Proteomes" id="UP000800200"/>
    </source>
</evidence>